<accession>A0A410RNG3</accession>
<dbReference type="Gene3D" id="1.25.40.10">
    <property type="entry name" value="Tetratricopeptide repeat domain"/>
    <property type="match status" value="1"/>
</dbReference>
<reference evidence="3 4" key="1">
    <citation type="submission" date="2018-12" db="EMBL/GenBank/DDBJ databases">
        <title>Complete Genome Sequence of the Corallopyronin A producing Myxobacterium Corallococcus coralloides B035.</title>
        <authorList>
            <person name="Bouhired S.M."/>
            <person name="Rupp O."/>
            <person name="Blom J."/>
            <person name="Schaeberle T.F."/>
            <person name="Kehraus S."/>
            <person name="Schiefer A."/>
            <person name="Pfarr K."/>
            <person name="Goesmann A."/>
            <person name="Hoerauf A."/>
            <person name="Koenig G.M."/>
        </authorList>
    </citation>
    <scope>NUCLEOTIDE SEQUENCE [LARGE SCALE GENOMIC DNA]</scope>
    <source>
        <strain evidence="3 4">B035</strain>
    </source>
</reference>
<dbReference type="Proteomes" id="UP000288758">
    <property type="component" value="Chromosome"/>
</dbReference>
<dbReference type="SUPFAM" id="SSF48452">
    <property type="entry name" value="TPR-like"/>
    <property type="match status" value="1"/>
</dbReference>
<protein>
    <recommendedName>
        <fullName evidence="2">Protein SirB1 N-terminal domain-containing protein</fullName>
    </recommendedName>
</protein>
<organism evidence="3 4">
    <name type="scientific">Corallococcus coralloides</name>
    <name type="common">Myxococcus coralloides</name>
    <dbReference type="NCBI Taxonomy" id="184914"/>
    <lineage>
        <taxon>Bacteria</taxon>
        <taxon>Pseudomonadati</taxon>
        <taxon>Myxococcota</taxon>
        <taxon>Myxococcia</taxon>
        <taxon>Myxococcales</taxon>
        <taxon>Cystobacterineae</taxon>
        <taxon>Myxococcaceae</taxon>
        <taxon>Corallococcus</taxon>
    </lineage>
</organism>
<name>A0A410RNG3_CORCK</name>
<comment type="similarity">
    <text evidence="1">Belongs to the UPF0162 family.</text>
</comment>
<dbReference type="PANTHER" id="PTHR31350:SF21">
    <property type="entry name" value="F-BOX ONLY PROTEIN 21"/>
    <property type="match status" value="1"/>
</dbReference>
<evidence type="ECO:0000313" key="4">
    <source>
        <dbReference type="Proteomes" id="UP000288758"/>
    </source>
</evidence>
<dbReference type="PANTHER" id="PTHR31350">
    <property type="entry name" value="SI:DKEY-261L7.2"/>
    <property type="match status" value="1"/>
</dbReference>
<dbReference type="AlphaFoldDB" id="A0A410RNG3"/>
<sequence length="287" mass="31765">MRTVSFSSGFGPPLARERLVSSLAAEPPRLDLAALAIATLGREDLDAPACLRTLDALAARVQLEAERLREKGEALAPLRALRHVLADIEGFRGNEDDYHSPDNSFLDRVLERKVGLPITLSVLYLEVARRAGIPLYGVPFPGHFLVACDAGDHKLVMDPFHHGDILTEHGCEELLKRVAPQLKFDRAMLAPAPVELIAYRMLSNLRRVYLGRDDSQQGLAVVDLLLLLAPDHPGELRTRASLLTTLGAFRAALKDVERCLELSPDAPDRERLELSARELRERAELLN</sequence>
<dbReference type="EMBL" id="CP034669">
    <property type="protein sequence ID" value="QAT83497.1"/>
    <property type="molecule type" value="Genomic_DNA"/>
</dbReference>
<dbReference type="Pfam" id="PF13371">
    <property type="entry name" value="TPR_9"/>
    <property type="match status" value="1"/>
</dbReference>
<dbReference type="Pfam" id="PF13369">
    <property type="entry name" value="Transglut_core2"/>
    <property type="match status" value="1"/>
</dbReference>
<evidence type="ECO:0000259" key="2">
    <source>
        <dbReference type="Pfam" id="PF13369"/>
    </source>
</evidence>
<evidence type="ECO:0000256" key="1">
    <source>
        <dbReference type="ARBA" id="ARBA00007100"/>
    </source>
</evidence>
<feature type="domain" description="Protein SirB1 N-terminal" evidence="2">
    <location>
        <begin position="50"/>
        <end position="202"/>
    </location>
</feature>
<evidence type="ECO:0000313" key="3">
    <source>
        <dbReference type="EMBL" id="QAT83497.1"/>
    </source>
</evidence>
<gene>
    <name evidence="3" type="ORF">EJ065_1905</name>
</gene>
<dbReference type="InterPro" id="IPR011990">
    <property type="entry name" value="TPR-like_helical_dom_sf"/>
</dbReference>
<dbReference type="InterPro" id="IPR032698">
    <property type="entry name" value="SirB1_N"/>
</dbReference>
<proteinExistence type="inferred from homology"/>